<reference evidence="1" key="1">
    <citation type="journal article" date="2023" name="Nat. Microbiol.">
        <title>Babesia duncani multi-omics identifies virulence factors and drug targets.</title>
        <authorList>
            <person name="Singh P."/>
            <person name="Lonardi S."/>
            <person name="Liang Q."/>
            <person name="Vydyam P."/>
            <person name="Khabirova E."/>
            <person name="Fang T."/>
            <person name="Gihaz S."/>
            <person name="Thekkiniath J."/>
            <person name="Munshi M."/>
            <person name="Abel S."/>
            <person name="Ciampossin L."/>
            <person name="Batugedara G."/>
            <person name="Gupta M."/>
            <person name="Lu X.M."/>
            <person name="Lenz T."/>
            <person name="Chakravarty S."/>
            <person name="Cornillot E."/>
            <person name="Hu Y."/>
            <person name="Ma W."/>
            <person name="Gonzalez L.M."/>
            <person name="Sanchez S."/>
            <person name="Estrada K."/>
            <person name="Sanchez-Flores A."/>
            <person name="Montero E."/>
            <person name="Harb O.S."/>
            <person name="Le Roch K.G."/>
            <person name="Mamoun C.B."/>
        </authorList>
    </citation>
    <scope>NUCLEOTIDE SEQUENCE</scope>
    <source>
        <strain evidence="1">WA1</strain>
    </source>
</reference>
<evidence type="ECO:0000313" key="1">
    <source>
        <dbReference type="EMBL" id="KAK2197054.1"/>
    </source>
</evidence>
<dbReference type="GeneID" id="94334347"/>
<name>A0AAD9PLI6_9APIC</name>
<evidence type="ECO:0000313" key="2">
    <source>
        <dbReference type="Proteomes" id="UP001214638"/>
    </source>
</evidence>
<dbReference type="RefSeq" id="XP_067803896.1">
    <property type="nucleotide sequence ID" value="XM_067945105.1"/>
</dbReference>
<dbReference type="KEGG" id="bdw:94334347"/>
<dbReference type="Proteomes" id="UP001214638">
    <property type="component" value="Unassembled WGS sequence"/>
</dbReference>
<keyword evidence="2" id="KW-1185">Reference proteome</keyword>
<proteinExistence type="predicted"/>
<dbReference type="EMBL" id="JALLKP010000001">
    <property type="protein sequence ID" value="KAK2197054.1"/>
    <property type="molecule type" value="Genomic_DNA"/>
</dbReference>
<gene>
    <name evidence="1" type="ORF">BdWA1_000049</name>
</gene>
<sequence length="479" mass="55369">MSNLLFPIYRTLTTSSITNKIQGIAYYRVQVRFAKILRWVADTPHARFMEKQTHFQDLVNYCLDNKDTMGKRDIIASLSYMRTLRGFNVSCRRFIEYSNYICDNLEPSHNSIHLLVHRFAVLGYTPALLSMYERVIKWNLENYDNKTLCIISWGYARNNILIQELYDRIGTIFISRNDGNVALTDLSLLLWSFAKIDRRVPHEINLLKAEMFKITSAIHDAVMDSKSPLNDIASQYMDDNRTFYSNITQDICMGSKALATLLPRDESTILGLLTKFFGIVDATNAPLTAQGITSLWETLALTRIKNEELLERILEHSRYLRLDHSFNSNMLNAIATSIHSLNVHDPRIVYQIVHWLEKRTVQMHAPQMFNVIQILDKMGIYHDKAWKSLGVLVQKKAIDLELSEIKILYNIYRRNGKLNYDFEILQEKVMIAFLVFWIILLPLVKTLNDLAQGELGSIINLISQKSHNVKCTSKGLGHL</sequence>
<comment type="caution">
    <text evidence="1">The sequence shown here is derived from an EMBL/GenBank/DDBJ whole genome shotgun (WGS) entry which is preliminary data.</text>
</comment>
<accession>A0AAD9PLI6</accession>
<organism evidence="1 2">
    <name type="scientific">Babesia duncani</name>
    <dbReference type="NCBI Taxonomy" id="323732"/>
    <lineage>
        <taxon>Eukaryota</taxon>
        <taxon>Sar</taxon>
        <taxon>Alveolata</taxon>
        <taxon>Apicomplexa</taxon>
        <taxon>Aconoidasida</taxon>
        <taxon>Piroplasmida</taxon>
        <taxon>Babesiidae</taxon>
        <taxon>Babesia</taxon>
    </lineage>
</organism>
<protein>
    <submittedName>
        <fullName evidence="1">Uncharacterized protein</fullName>
    </submittedName>
</protein>
<dbReference type="AlphaFoldDB" id="A0AAD9PLI6"/>